<feature type="domain" description="Aerobactin siderophore biosynthesis IucA/IucC N-terminal" evidence="3">
    <location>
        <begin position="175"/>
        <end position="387"/>
    </location>
</feature>
<evidence type="ECO:0000259" key="3">
    <source>
        <dbReference type="Pfam" id="PF04183"/>
    </source>
</evidence>
<dbReference type="Gene3D" id="1.10.510.40">
    <property type="match status" value="1"/>
</dbReference>
<evidence type="ECO:0000259" key="4">
    <source>
        <dbReference type="Pfam" id="PF06276"/>
    </source>
</evidence>
<evidence type="ECO:0000256" key="2">
    <source>
        <dbReference type="SAM" id="Coils"/>
    </source>
</evidence>
<dbReference type="GO" id="GO:0016881">
    <property type="term" value="F:acid-amino acid ligase activity"/>
    <property type="evidence" value="ECO:0007669"/>
    <property type="project" value="UniProtKB-ARBA"/>
</dbReference>
<dbReference type="InterPro" id="IPR007310">
    <property type="entry name" value="Aerobactin_biosyn_IucA/IucC_N"/>
</dbReference>
<dbReference type="AlphaFoldDB" id="A0A9Q6PTZ4"/>
<keyword evidence="2" id="KW-0175">Coiled coil</keyword>
<accession>A0A9Q6PTZ4</accession>
<proteinExistence type="inferred from homology"/>
<reference evidence="5 6" key="1">
    <citation type="submission" date="2019-04" db="EMBL/GenBank/DDBJ databases">
        <title>Complete genome sequencing of Piscirickettsia salmonis strain Psal-009.</title>
        <authorList>
            <person name="Schober I."/>
            <person name="Bunk B."/>
            <person name="Sproer C."/>
            <person name="Carril G.P."/>
            <person name="Riedel T."/>
            <person name="Flores-Herrera P.A."/>
            <person name="Nourdin-Galindo G."/>
            <person name="Marshall S.H."/>
            <person name="Overmann J."/>
        </authorList>
    </citation>
    <scope>NUCLEOTIDE SEQUENCE [LARGE SCALE GENOMIC DNA]</scope>
    <source>
        <strain evidence="5 6">Psal-009</strain>
    </source>
</reference>
<feature type="coiled-coil region" evidence="2">
    <location>
        <begin position="524"/>
        <end position="558"/>
    </location>
</feature>
<dbReference type="InterPro" id="IPR022770">
    <property type="entry name" value="IucA/IucC-like_C"/>
</dbReference>
<comment type="similarity">
    <text evidence="1">Belongs to the IucA/IucC family.</text>
</comment>
<feature type="domain" description="Aerobactin siderophore biosynthesis IucA/IucC-like C-terminal" evidence="4">
    <location>
        <begin position="409"/>
        <end position="549"/>
    </location>
</feature>
<sequence>MKITLQQWREARSTLIFRLLNTFIRESMNGFTTGKVIDINTIPVSKFKLHFKQPTAFNNSHWLQCKFNSQEIIFPIQPCHFMQKWSVTAPVWYLKKNGQYQPSTKIIPLLKAIYQQYPTQDHCSLSLTFAVNEYKAATYQTIICNQQAKHSECIQTLKAAPKDFSSLLQYDHIAAFLDHPLYPTARAKLGFNPNDLYNYTTEFKAEFKLNWIAIPKSFSTVSGTLPIFWPSFSSVGLNPMLQQTHTLLPVHPFLIHRLQDLLDEQGIKLKIIKAPVSFLTVNPTLSIRSLSIKNYSHFQLKLPLDIRTLSAKNIRTIKASTINDGHQVQSLLESIRLQDPELKENIYLTTEYTGMHINSHPMLAFILRQYPSQLNNHWIIPIAALCAKNNGQLIIQHLINDHFNKDTNQFIKNYFDLTVHTHLKLWLMYGITLEANQQNSLLVINPTSKKLSLLFKDNDAPRINPKTLIKALPKSQNYLDKIIDQRILTDSNTALLQMFTTIILQLNLACIIEPMVAESLITRKQAYSQLAMTIKNKFDQLEQQILKDQDQDQDQENNININFCKKALLQDNYLYLKHLYTAGTLLPKSTTAAADINKFYGKTAPNFLKWQH</sequence>
<organism evidence="5 6">
    <name type="scientific">Piscirickettsia salmonis</name>
    <dbReference type="NCBI Taxonomy" id="1238"/>
    <lineage>
        <taxon>Bacteria</taxon>
        <taxon>Pseudomonadati</taxon>
        <taxon>Pseudomonadota</taxon>
        <taxon>Gammaproteobacteria</taxon>
        <taxon>Thiotrichales</taxon>
        <taxon>Piscirickettsiaceae</taxon>
        <taxon>Piscirickettsia</taxon>
    </lineage>
</organism>
<dbReference type="GO" id="GO:0019290">
    <property type="term" value="P:siderophore biosynthetic process"/>
    <property type="evidence" value="ECO:0007669"/>
    <property type="project" value="InterPro"/>
</dbReference>
<dbReference type="InterPro" id="IPR037455">
    <property type="entry name" value="LucA/IucC-like"/>
</dbReference>
<evidence type="ECO:0000313" key="6">
    <source>
        <dbReference type="Proteomes" id="UP000422232"/>
    </source>
</evidence>
<dbReference type="EMBL" id="CP038908">
    <property type="protein sequence ID" value="QGO06086.1"/>
    <property type="molecule type" value="Genomic_DNA"/>
</dbReference>
<dbReference type="Pfam" id="PF04183">
    <property type="entry name" value="IucA_IucC"/>
    <property type="match status" value="1"/>
</dbReference>
<dbReference type="PANTHER" id="PTHR34384">
    <property type="entry name" value="L-2,3-DIAMINOPROPANOATE--CITRATE LIGASE"/>
    <property type="match status" value="1"/>
</dbReference>
<name>A0A9Q6PTZ4_PISSA</name>
<evidence type="ECO:0000256" key="1">
    <source>
        <dbReference type="ARBA" id="ARBA00007832"/>
    </source>
</evidence>
<evidence type="ECO:0000313" key="5">
    <source>
        <dbReference type="EMBL" id="QGO06086.1"/>
    </source>
</evidence>
<dbReference type="RefSeq" id="WP_075274664.1">
    <property type="nucleotide sequence ID" value="NZ_CP013773.1"/>
</dbReference>
<keyword evidence="6" id="KW-1185">Reference proteome</keyword>
<dbReference type="Pfam" id="PF06276">
    <property type="entry name" value="FhuF"/>
    <property type="match status" value="1"/>
</dbReference>
<dbReference type="PANTHER" id="PTHR34384:SF5">
    <property type="entry name" value="L-2,3-DIAMINOPROPANOATE--CITRATE LIGASE"/>
    <property type="match status" value="1"/>
</dbReference>
<gene>
    <name evidence="5" type="ORF">Psal009_01988</name>
</gene>
<protein>
    <submittedName>
        <fullName evidence="5">IucA / IucC family protein</fullName>
    </submittedName>
</protein>
<dbReference type="Proteomes" id="UP000422232">
    <property type="component" value="Chromosome"/>
</dbReference>